<dbReference type="Pfam" id="PF09339">
    <property type="entry name" value="HTH_IclR"/>
    <property type="match status" value="1"/>
</dbReference>
<evidence type="ECO:0000313" key="7">
    <source>
        <dbReference type="Proteomes" id="UP000279859"/>
    </source>
</evidence>
<keyword evidence="1" id="KW-0805">Transcription regulation</keyword>
<dbReference type="GO" id="GO:0045892">
    <property type="term" value="P:negative regulation of DNA-templated transcription"/>
    <property type="evidence" value="ECO:0007669"/>
    <property type="project" value="TreeGrafter"/>
</dbReference>
<name>A0A3M8LGV9_9MICO</name>
<dbReference type="PANTHER" id="PTHR30136">
    <property type="entry name" value="HELIX-TURN-HELIX TRANSCRIPTIONAL REGULATOR, ICLR FAMILY"/>
    <property type="match status" value="1"/>
</dbReference>
<comment type="caution">
    <text evidence="6">The sequence shown here is derived from an EMBL/GenBank/DDBJ whole genome shotgun (WGS) entry which is preliminary data.</text>
</comment>
<evidence type="ECO:0000256" key="1">
    <source>
        <dbReference type="ARBA" id="ARBA00023015"/>
    </source>
</evidence>
<evidence type="ECO:0000313" key="6">
    <source>
        <dbReference type="EMBL" id="RNE63962.1"/>
    </source>
</evidence>
<feature type="domain" description="IclR-ED" evidence="5">
    <location>
        <begin position="64"/>
        <end position="248"/>
    </location>
</feature>
<proteinExistence type="predicted"/>
<evidence type="ECO:0000256" key="3">
    <source>
        <dbReference type="ARBA" id="ARBA00023163"/>
    </source>
</evidence>
<dbReference type="SUPFAM" id="SSF55781">
    <property type="entry name" value="GAF domain-like"/>
    <property type="match status" value="1"/>
</dbReference>
<dbReference type="PANTHER" id="PTHR30136:SF24">
    <property type="entry name" value="HTH-TYPE TRANSCRIPTIONAL REPRESSOR ALLR"/>
    <property type="match status" value="1"/>
</dbReference>
<dbReference type="CDD" id="cd00090">
    <property type="entry name" value="HTH_ARSR"/>
    <property type="match status" value="1"/>
</dbReference>
<dbReference type="RefSeq" id="WP_123045234.1">
    <property type="nucleotide sequence ID" value="NZ_RDSR01000006.1"/>
</dbReference>
<feature type="domain" description="HTH iclR-type" evidence="4">
    <location>
        <begin position="1"/>
        <end position="63"/>
    </location>
</feature>
<dbReference type="InterPro" id="IPR014757">
    <property type="entry name" value="Tscrpt_reg_IclR_C"/>
</dbReference>
<dbReference type="OrthoDB" id="8479143at2"/>
<dbReference type="SUPFAM" id="SSF46785">
    <property type="entry name" value="Winged helix' DNA-binding domain"/>
    <property type="match status" value="1"/>
</dbReference>
<keyword evidence="3" id="KW-0804">Transcription</keyword>
<dbReference type="GO" id="GO:0003700">
    <property type="term" value="F:DNA-binding transcription factor activity"/>
    <property type="evidence" value="ECO:0007669"/>
    <property type="project" value="TreeGrafter"/>
</dbReference>
<gene>
    <name evidence="6" type="ORF">EEJ31_05185</name>
</gene>
<dbReference type="PROSITE" id="PS51078">
    <property type="entry name" value="ICLR_ED"/>
    <property type="match status" value="1"/>
</dbReference>
<keyword evidence="7" id="KW-1185">Reference proteome</keyword>
<sequence>MQVVIRSLNVLRLLARTSRGLSLGEIAERLELPGASAHRLLAVLEGEGFVTRSSVNRRYFLGPASRELAEAAQPRQSPLVTAHRAIADASRESGETVFLCELTHGRAVCSALTESPHPLRLFVRVGQDMPLHAAASARVLLAWRDQGEVRRMLGEQPLRTFTSKTPASTDEVLDHLRIVRSRGFDICESELDEDVWAVSAPVRTSTDQVVASVTLAAPAQRLHSEKNRTAAVAVIRSAAAAMSADLGWAGAAAVS</sequence>
<evidence type="ECO:0000259" key="4">
    <source>
        <dbReference type="PROSITE" id="PS51077"/>
    </source>
</evidence>
<reference evidence="6 7" key="1">
    <citation type="submission" date="2018-11" db="EMBL/GenBank/DDBJ databases">
        <title>Cryobacterium sp. nov., isolated from rhizosphere soil of lettuce.</title>
        <authorList>
            <person name="Wang Y."/>
        </authorList>
    </citation>
    <scope>NUCLEOTIDE SEQUENCE [LARGE SCALE GENOMIC DNA]</scope>
    <source>
        <strain evidence="6 7">NEAU-85</strain>
    </source>
</reference>
<dbReference type="EMBL" id="RDSR01000006">
    <property type="protein sequence ID" value="RNE63962.1"/>
    <property type="molecule type" value="Genomic_DNA"/>
</dbReference>
<dbReference type="Proteomes" id="UP000279859">
    <property type="component" value="Unassembled WGS sequence"/>
</dbReference>
<dbReference type="Gene3D" id="1.10.10.10">
    <property type="entry name" value="Winged helix-like DNA-binding domain superfamily/Winged helix DNA-binding domain"/>
    <property type="match status" value="1"/>
</dbReference>
<organism evidence="6 7">
    <name type="scientific">Cryobacterium tepidiphilum</name>
    <dbReference type="NCBI Taxonomy" id="2486026"/>
    <lineage>
        <taxon>Bacteria</taxon>
        <taxon>Bacillati</taxon>
        <taxon>Actinomycetota</taxon>
        <taxon>Actinomycetes</taxon>
        <taxon>Micrococcales</taxon>
        <taxon>Microbacteriaceae</taxon>
        <taxon>Cryobacterium</taxon>
    </lineage>
</organism>
<dbReference type="InterPro" id="IPR050707">
    <property type="entry name" value="HTH_MetabolicPath_Reg"/>
</dbReference>
<dbReference type="InterPro" id="IPR029016">
    <property type="entry name" value="GAF-like_dom_sf"/>
</dbReference>
<dbReference type="GO" id="GO:0003677">
    <property type="term" value="F:DNA binding"/>
    <property type="evidence" value="ECO:0007669"/>
    <property type="project" value="UniProtKB-KW"/>
</dbReference>
<dbReference type="InterPro" id="IPR005471">
    <property type="entry name" value="Tscrpt_reg_IclR_N"/>
</dbReference>
<dbReference type="InterPro" id="IPR036390">
    <property type="entry name" value="WH_DNA-bd_sf"/>
</dbReference>
<dbReference type="Pfam" id="PF01614">
    <property type="entry name" value="IclR_C"/>
    <property type="match status" value="1"/>
</dbReference>
<evidence type="ECO:0000259" key="5">
    <source>
        <dbReference type="PROSITE" id="PS51078"/>
    </source>
</evidence>
<protein>
    <submittedName>
        <fullName evidence="6">IclR family transcriptional regulator</fullName>
    </submittedName>
</protein>
<dbReference type="SMART" id="SM00346">
    <property type="entry name" value="HTH_ICLR"/>
    <property type="match status" value="1"/>
</dbReference>
<accession>A0A3M8LGV9</accession>
<dbReference type="InterPro" id="IPR036388">
    <property type="entry name" value="WH-like_DNA-bd_sf"/>
</dbReference>
<keyword evidence="2" id="KW-0238">DNA-binding</keyword>
<dbReference type="Gene3D" id="3.30.450.40">
    <property type="match status" value="1"/>
</dbReference>
<dbReference type="PROSITE" id="PS51077">
    <property type="entry name" value="HTH_ICLR"/>
    <property type="match status" value="1"/>
</dbReference>
<evidence type="ECO:0000256" key="2">
    <source>
        <dbReference type="ARBA" id="ARBA00023125"/>
    </source>
</evidence>
<dbReference type="AlphaFoldDB" id="A0A3M8LGV9"/>
<dbReference type="InterPro" id="IPR011991">
    <property type="entry name" value="ArsR-like_HTH"/>
</dbReference>